<comment type="caution">
    <text evidence="1">The sequence shown here is derived from an EMBL/GenBank/DDBJ whole genome shotgun (WGS) entry which is preliminary data.</text>
</comment>
<dbReference type="EMBL" id="CM056778">
    <property type="protein sequence ID" value="KAJ8736374.1"/>
    <property type="molecule type" value="Genomic_DNA"/>
</dbReference>
<organism evidence="1 2">
    <name type="scientific">Mythimna loreyi</name>
    <dbReference type="NCBI Taxonomy" id="667449"/>
    <lineage>
        <taxon>Eukaryota</taxon>
        <taxon>Metazoa</taxon>
        <taxon>Ecdysozoa</taxon>
        <taxon>Arthropoda</taxon>
        <taxon>Hexapoda</taxon>
        <taxon>Insecta</taxon>
        <taxon>Pterygota</taxon>
        <taxon>Neoptera</taxon>
        <taxon>Endopterygota</taxon>
        <taxon>Lepidoptera</taxon>
        <taxon>Glossata</taxon>
        <taxon>Ditrysia</taxon>
        <taxon>Noctuoidea</taxon>
        <taxon>Noctuidae</taxon>
        <taxon>Noctuinae</taxon>
        <taxon>Hadenini</taxon>
        <taxon>Mythimna</taxon>
    </lineage>
</organism>
<reference evidence="1" key="1">
    <citation type="submission" date="2023-03" db="EMBL/GenBank/DDBJ databases">
        <title>Chromosome-level genomes of two armyworms, Mythimna separata and Mythimna loreyi, provide insights into the biosynthesis and reception of sex pheromones.</title>
        <authorList>
            <person name="Zhao H."/>
        </authorList>
    </citation>
    <scope>NUCLEOTIDE SEQUENCE</scope>
    <source>
        <strain evidence="1">BeijingLab</strain>
    </source>
</reference>
<dbReference type="Proteomes" id="UP001231649">
    <property type="component" value="Chromosome 2"/>
</dbReference>
<sequence length="193" mass="20420">MNQSSMGGRGAPHALLMGTALILSLAGACYCETTLSSRDEIKTVSSSQAPPTVPLQKLYSKPLETTVASTTASSTTKNSLKTTKAYAATESPASARHSTTKVYTSTKGELKSARRQKLNSSSSGVGAAIPAGAHSPARLQERLAAVDCELPVLPRESRLWRGNETHELNLPVTHTSNSEILVKAQMLKVLTNT</sequence>
<protein>
    <submittedName>
        <fullName evidence="1">Uncharacterized protein</fullName>
    </submittedName>
</protein>
<evidence type="ECO:0000313" key="2">
    <source>
        <dbReference type="Proteomes" id="UP001231649"/>
    </source>
</evidence>
<accession>A0ACC2RB03</accession>
<keyword evidence="2" id="KW-1185">Reference proteome</keyword>
<proteinExistence type="predicted"/>
<name>A0ACC2RB03_9NEOP</name>
<gene>
    <name evidence="1" type="ORF">PYW08_007030</name>
</gene>
<evidence type="ECO:0000313" key="1">
    <source>
        <dbReference type="EMBL" id="KAJ8736374.1"/>
    </source>
</evidence>